<dbReference type="AlphaFoldDB" id="A0A4C1XUW3"/>
<proteinExistence type="predicted"/>
<accession>A0A4C1XUW3</accession>
<dbReference type="Proteomes" id="UP000299102">
    <property type="component" value="Unassembled WGS sequence"/>
</dbReference>
<name>A0A4C1XUW3_EUMVA</name>
<sequence>MLWPTRSEHENGSVRPLRYCTLTEYEREVAASASGFSLVNESSDSCEDHEVFVCRNLNVIVVLQGRPSTAIAELRVTNFRRLIEEKRCVIY</sequence>
<organism evidence="1 2">
    <name type="scientific">Eumeta variegata</name>
    <name type="common">Bagworm moth</name>
    <name type="synonym">Eumeta japonica</name>
    <dbReference type="NCBI Taxonomy" id="151549"/>
    <lineage>
        <taxon>Eukaryota</taxon>
        <taxon>Metazoa</taxon>
        <taxon>Ecdysozoa</taxon>
        <taxon>Arthropoda</taxon>
        <taxon>Hexapoda</taxon>
        <taxon>Insecta</taxon>
        <taxon>Pterygota</taxon>
        <taxon>Neoptera</taxon>
        <taxon>Endopterygota</taxon>
        <taxon>Lepidoptera</taxon>
        <taxon>Glossata</taxon>
        <taxon>Ditrysia</taxon>
        <taxon>Tineoidea</taxon>
        <taxon>Psychidae</taxon>
        <taxon>Oiketicinae</taxon>
        <taxon>Eumeta</taxon>
    </lineage>
</organism>
<reference evidence="1 2" key="1">
    <citation type="journal article" date="2019" name="Commun. Biol.">
        <title>The bagworm genome reveals a unique fibroin gene that provides high tensile strength.</title>
        <authorList>
            <person name="Kono N."/>
            <person name="Nakamura H."/>
            <person name="Ohtoshi R."/>
            <person name="Tomita M."/>
            <person name="Numata K."/>
            <person name="Arakawa K."/>
        </authorList>
    </citation>
    <scope>NUCLEOTIDE SEQUENCE [LARGE SCALE GENOMIC DNA]</scope>
</reference>
<comment type="caution">
    <text evidence="1">The sequence shown here is derived from an EMBL/GenBank/DDBJ whole genome shotgun (WGS) entry which is preliminary data.</text>
</comment>
<evidence type="ECO:0000313" key="1">
    <source>
        <dbReference type="EMBL" id="GBP66007.1"/>
    </source>
</evidence>
<keyword evidence="2" id="KW-1185">Reference proteome</keyword>
<protein>
    <submittedName>
        <fullName evidence="1">Uncharacterized protein</fullName>
    </submittedName>
</protein>
<evidence type="ECO:0000313" key="2">
    <source>
        <dbReference type="Proteomes" id="UP000299102"/>
    </source>
</evidence>
<dbReference type="EMBL" id="BGZK01000945">
    <property type="protein sequence ID" value="GBP66007.1"/>
    <property type="molecule type" value="Genomic_DNA"/>
</dbReference>
<gene>
    <name evidence="1" type="ORF">EVAR_47507_1</name>
</gene>